<dbReference type="Pfam" id="PF00359">
    <property type="entry name" value="PTS_EIIA_2"/>
    <property type="match status" value="1"/>
</dbReference>
<dbReference type="InterPro" id="IPR013011">
    <property type="entry name" value="PTS_EIIB_2"/>
</dbReference>
<evidence type="ECO:0000256" key="3">
    <source>
        <dbReference type="ARBA" id="ARBA00023015"/>
    </source>
</evidence>
<gene>
    <name evidence="9" type="ORF">JZO67_002182</name>
</gene>
<evidence type="ECO:0000259" key="8">
    <source>
        <dbReference type="PROSITE" id="PS51372"/>
    </source>
</evidence>
<dbReference type="InterPro" id="IPR013196">
    <property type="entry name" value="HTH_11"/>
</dbReference>
<dbReference type="Gene3D" id="3.40.50.2300">
    <property type="match status" value="1"/>
</dbReference>
<keyword evidence="10" id="KW-1185">Reference proteome</keyword>
<dbReference type="InterPro" id="IPR036388">
    <property type="entry name" value="WH-like_DNA-bd_sf"/>
</dbReference>
<comment type="caution">
    <text evidence="9">The sequence shown here is derived from an EMBL/GenBank/DDBJ whole genome shotgun (WGS) entry which is preliminary data.</text>
</comment>
<dbReference type="SUPFAM" id="SSF55804">
    <property type="entry name" value="Phoshotransferase/anion transport protein"/>
    <property type="match status" value="1"/>
</dbReference>
<dbReference type="PANTHER" id="PTHR30185:SF18">
    <property type="entry name" value="TRANSCRIPTIONAL REGULATOR MTLR"/>
    <property type="match status" value="1"/>
</dbReference>
<evidence type="ECO:0000256" key="5">
    <source>
        <dbReference type="ARBA" id="ARBA00023163"/>
    </source>
</evidence>
<name>A0ABV0ENV3_9ENTE</name>
<dbReference type="Gene3D" id="1.10.1790.10">
    <property type="entry name" value="PRD domain"/>
    <property type="match status" value="2"/>
</dbReference>
<dbReference type="Pfam" id="PF05043">
    <property type="entry name" value="Mga"/>
    <property type="match status" value="1"/>
</dbReference>
<dbReference type="InterPro" id="IPR036095">
    <property type="entry name" value="PTS_EIIB-like_sf"/>
</dbReference>
<evidence type="ECO:0000313" key="9">
    <source>
        <dbReference type="EMBL" id="MEO1770231.1"/>
    </source>
</evidence>
<proteinExistence type="predicted"/>
<feature type="domain" description="PRD" evidence="8">
    <location>
        <begin position="187"/>
        <end position="292"/>
    </location>
</feature>
<dbReference type="SUPFAM" id="SSF52794">
    <property type="entry name" value="PTS system IIB component-like"/>
    <property type="match status" value="1"/>
</dbReference>
<evidence type="ECO:0000256" key="1">
    <source>
        <dbReference type="ARBA" id="ARBA00022679"/>
    </source>
</evidence>
<dbReference type="InterPro" id="IPR050661">
    <property type="entry name" value="BglG_antiterminators"/>
</dbReference>
<dbReference type="CDD" id="cd05568">
    <property type="entry name" value="PTS_IIB_bgl_like"/>
    <property type="match status" value="1"/>
</dbReference>
<dbReference type="PROSITE" id="PS51372">
    <property type="entry name" value="PRD_2"/>
    <property type="match status" value="2"/>
</dbReference>
<dbReference type="Pfam" id="PF00874">
    <property type="entry name" value="PRD"/>
    <property type="match status" value="2"/>
</dbReference>
<feature type="domain" description="PTS EIIA type-2" evidence="6">
    <location>
        <begin position="504"/>
        <end position="642"/>
    </location>
</feature>
<dbReference type="Proteomes" id="UP000664357">
    <property type="component" value="Unassembled WGS sequence"/>
</dbReference>
<dbReference type="PROSITE" id="PS00372">
    <property type="entry name" value="PTS_EIIA_TYPE_2_HIS"/>
    <property type="match status" value="1"/>
</dbReference>
<dbReference type="InterPro" id="IPR003501">
    <property type="entry name" value="PTS_EIIB_2/3"/>
</dbReference>
<dbReference type="SUPFAM" id="SSF46785">
    <property type="entry name" value="Winged helix' DNA-binding domain"/>
    <property type="match status" value="1"/>
</dbReference>
<dbReference type="SUPFAM" id="SSF63520">
    <property type="entry name" value="PTS-regulatory domain, PRD"/>
    <property type="match status" value="2"/>
</dbReference>
<dbReference type="PROSITE" id="PS51094">
    <property type="entry name" value="PTS_EIIA_TYPE_2"/>
    <property type="match status" value="1"/>
</dbReference>
<feature type="domain" description="PRD" evidence="8">
    <location>
        <begin position="302"/>
        <end position="409"/>
    </location>
</feature>
<keyword evidence="2" id="KW-0677">Repeat</keyword>
<dbReference type="PROSITE" id="PS51099">
    <property type="entry name" value="PTS_EIIB_TYPE_2"/>
    <property type="match status" value="1"/>
</dbReference>
<dbReference type="InterPro" id="IPR002178">
    <property type="entry name" value="PTS_EIIA_type-2_dom"/>
</dbReference>
<accession>A0ABV0ENV3</accession>
<dbReference type="Gene3D" id="1.10.10.10">
    <property type="entry name" value="Winged helix-like DNA-binding domain superfamily/Winged helix DNA-binding domain"/>
    <property type="match status" value="2"/>
</dbReference>
<dbReference type="InterPro" id="IPR011608">
    <property type="entry name" value="PRD"/>
</dbReference>
<dbReference type="InterPro" id="IPR036390">
    <property type="entry name" value="WH_DNA-bd_sf"/>
</dbReference>
<dbReference type="CDD" id="cd00211">
    <property type="entry name" value="PTS_IIA_fru"/>
    <property type="match status" value="1"/>
</dbReference>
<dbReference type="InterPro" id="IPR016152">
    <property type="entry name" value="PTrfase/Anion_transptr"/>
</dbReference>
<evidence type="ECO:0000256" key="2">
    <source>
        <dbReference type="ARBA" id="ARBA00022737"/>
    </source>
</evidence>
<evidence type="ECO:0000259" key="7">
    <source>
        <dbReference type="PROSITE" id="PS51099"/>
    </source>
</evidence>
<dbReference type="PANTHER" id="PTHR30185">
    <property type="entry name" value="CRYPTIC BETA-GLUCOSIDE BGL OPERON ANTITERMINATOR"/>
    <property type="match status" value="1"/>
</dbReference>
<keyword evidence="1" id="KW-0808">Transferase</keyword>
<organism evidence="9 10">
    <name type="scientific">Candidatus Enterococcus ferrettii</name>
    <dbReference type="NCBI Taxonomy" id="2815324"/>
    <lineage>
        <taxon>Bacteria</taxon>
        <taxon>Bacillati</taxon>
        <taxon>Bacillota</taxon>
        <taxon>Bacilli</taxon>
        <taxon>Lactobacillales</taxon>
        <taxon>Enterococcaceae</taxon>
        <taxon>Enterococcus</taxon>
    </lineage>
</organism>
<dbReference type="InterPro" id="IPR036634">
    <property type="entry name" value="PRD_sf"/>
</dbReference>
<dbReference type="InterPro" id="IPR007737">
    <property type="entry name" value="Mga_HTH"/>
</dbReference>
<protein>
    <submittedName>
        <fullName evidence="9">Lichenan operon transcriptional antiterminator</fullName>
    </submittedName>
</protein>
<dbReference type="Pfam" id="PF08279">
    <property type="entry name" value="HTH_11"/>
    <property type="match status" value="1"/>
</dbReference>
<dbReference type="Gene3D" id="3.40.930.10">
    <property type="entry name" value="Mannitol-specific EII, Chain A"/>
    <property type="match status" value="1"/>
</dbReference>
<evidence type="ECO:0000259" key="6">
    <source>
        <dbReference type="PROSITE" id="PS51094"/>
    </source>
</evidence>
<evidence type="ECO:0000313" key="10">
    <source>
        <dbReference type="Proteomes" id="UP000664357"/>
    </source>
</evidence>
<keyword evidence="4" id="KW-0010">Activator</keyword>
<sequence length="642" mass="72745">MLQLREKKLIQLLMDKPLGEKQTSNALALELSVSSKTIKNDIKRINASFTDKPYQILTQKGQGIWLDYPTESVNELRLLSLINNEDSTEETEIRKREILHVLLNTQEYLSVRCIAEQIFSSNSTVLRDLDALEDYLDSFNVSLIRVPRKGVKLEGSEIAFRILKAELLKQETAAEETLLDFVDMQKTFPDVCVSEIKQLVLDFQKEFAIELSDIALKGLIIHIAISLQRLSHNQYVEMDQSELSKLDKQKEWSLAEKLYLRLVQHFELLYKQSEIGYLTIHLMGANLVNQPFSKTAVLQEHPIDQALLATLKQWSQQIDKLFSANLAEDQRFLSALLLHLKPLLNRLSYGISIKNPWTKELKKKYPRAYEIAVAYAECIRNKYQLTLNEDEICYLVMHIESAIDRSSLVTAKPVTALIVCASGMGTSYLLKSKLEKEFPQLEIIGISSAVDPRLLHNEAELIISTVPLNIPDVKVVYVSPVLNEKERKAVQQNLNTKKSSHLASFLSPSLVFLQSKMQTPEEVIRQGVNALEKDGYVTANFLELALQRECLSSTAIGNLVAIPHAYQGSVAKQGIAVIQLEKAISWKDEQVQLVFVLAIDTNIQHLFAEIFEELAAFTQDTARVNKVLQAKTKNEALALIMQ</sequence>
<keyword evidence="3" id="KW-0805">Transcription regulation</keyword>
<evidence type="ECO:0000256" key="4">
    <source>
        <dbReference type="ARBA" id="ARBA00023159"/>
    </source>
</evidence>
<dbReference type="EMBL" id="JAFREL020000001">
    <property type="protein sequence ID" value="MEO1770231.1"/>
    <property type="molecule type" value="Genomic_DNA"/>
</dbReference>
<reference evidence="9 10" key="1">
    <citation type="submission" date="2024-02" db="EMBL/GenBank/DDBJ databases">
        <title>The Genome Sequence of Enterococcus sp. DIV0159.</title>
        <authorList>
            <person name="Earl A."/>
            <person name="Manson A."/>
            <person name="Gilmore M."/>
            <person name="Sanders J."/>
            <person name="Shea T."/>
            <person name="Howe W."/>
            <person name="Livny J."/>
            <person name="Cuomo C."/>
            <person name="Neafsey D."/>
            <person name="Birren B."/>
        </authorList>
    </citation>
    <scope>NUCLEOTIDE SEQUENCE [LARGE SCALE GENOMIC DNA]</scope>
    <source>
        <strain evidence="9 10">665A</strain>
    </source>
</reference>
<dbReference type="Pfam" id="PF02302">
    <property type="entry name" value="PTS_IIB"/>
    <property type="match status" value="1"/>
</dbReference>
<feature type="domain" description="PTS EIIB type-2" evidence="7">
    <location>
        <begin position="414"/>
        <end position="502"/>
    </location>
</feature>
<dbReference type="RefSeq" id="WP_207704244.1">
    <property type="nucleotide sequence ID" value="NZ_JAFREL020000001.1"/>
</dbReference>
<keyword evidence="5" id="KW-0804">Transcription</keyword>